<evidence type="ECO:0000313" key="6">
    <source>
        <dbReference type="Proteomes" id="UP001151529"/>
    </source>
</evidence>
<comment type="similarity">
    <text evidence="1">Belongs to the UDP-glycosyltransferase family.</text>
</comment>
<evidence type="ECO:0000259" key="4">
    <source>
        <dbReference type="Pfam" id="PF26168"/>
    </source>
</evidence>
<dbReference type="EMBL" id="JAPFFL010000018">
    <property type="protein sequence ID" value="KAJ6672780.1"/>
    <property type="molecule type" value="Genomic_DNA"/>
</dbReference>
<dbReference type="InterPro" id="IPR058980">
    <property type="entry name" value="Glyco_transf_N"/>
</dbReference>
<dbReference type="PANTHER" id="PTHR48045:SF20">
    <property type="entry name" value="UDP-RHAMNOSE:RHAMNOSYLTRANSFERASE 1"/>
    <property type="match status" value="1"/>
</dbReference>
<dbReference type="FunFam" id="3.40.50.2000:FF:000088">
    <property type="entry name" value="Glycosyltransferase"/>
    <property type="match status" value="1"/>
</dbReference>
<keyword evidence="3" id="KW-0808">Transferase</keyword>
<dbReference type="PANTHER" id="PTHR48045">
    <property type="entry name" value="UDP-GLYCOSYLTRANSFERASE 72B1"/>
    <property type="match status" value="1"/>
</dbReference>
<dbReference type="FunFam" id="3.40.50.2000:FF:000037">
    <property type="entry name" value="Glycosyltransferase"/>
    <property type="match status" value="1"/>
</dbReference>
<feature type="domain" description="Glycosyltransferase N-terminal" evidence="4">
    <location>
        <begin position="6"/>
        <end position="151"/>
    </location>
</feature>
<comment type="caution">
    <text evidence="5">The sequence shown here is derived from an EMBL/GenBank/DDBJ whole genome shotgun (WGS) entry which is preliminary data.</text>
</comment>
<sequence length="482" mass="54311">MANTDEKIHVVMFPWLAFGHVTPWLELAKLLAAKGHKISFISTPTIIDRLPKPPSNLPSTLHFVKLQLPQVEGLPQDAEATIDLPANKVQYLKIALDKLQEPFAKVLESLDPDWIFYDFAQYWVGPIAAHLGIKSSFFSICIAAMVAFLGPPSPLIDGDDSRKKPEDFTIPPKWVPFQTTVAYKYYDIKNSFDCVEDDASGVNDLIRWGLSMQSCDFIAVRSSFEIEPEWLQVLETIHEKPVFPVGQLPPVEYELEEKHSDAWSSMKKWLDFQDKSSVVYVAFGSEAKPSQAQLTELALGLELSGLPFFWVLRTRRGIDDTDLIELPPGFEERTRGQGVVCTTWAPQLMILAHESIGGFLTHSGWSSVVEALTFQKALILLTFYSDQGINARVLEEKKIGYSLPRNELDGSFTRDSVAESLRLVMVSEEGKMYRDKAKDVSGLFGDRDRQDRYVDNVLIYLEKSSTSQESQVIFSRELSSAC</sequence>
<keyword evidence="2" id="KW-0328">Glycosyltransferase</keyword>
<organism evidence="5 6">
    <name type="scientific">Salix viminalis</name>
    <name type="common">Common osier</name>
    <name type="synonym">Basket willow</name>
    <dbReference type="NCBI Taxonomy" id="40686"/>
    <lineage>
        <taxon>Eukaryota</taxon>
        <taxon>Viridiplantae</taxon>
        <taxon>Streptophyta</taxon>
        <taxon>Embryophyta</taxon>
        <taxon>Tracheophyta</taxon>
        <taxon>Spermatophyta</taxon>
        <taxon>Magnoliopsida</taxon>
        <taxon>eudicotyledons</taxon>
        <taxon>Gunneridae</taxon>
        <taxon>Pentapetalae</taxon>
        <taxon>rosids</taxon>
        <taxon>fabids</taxon>
        <taxon>Malpighiales</taxon>
        <taxon>Salicaceae</taxon>
        <taxon>Saliceae</taxon>
        <taxon>Salix</taxon>
    </lineage>
</organism>
<dbReference type="Gene3D" id="3.40.50.2000">
    <property type="entry name" value="Glycogen Phosphorylase B"/>
    <property type="match status" value="2"/>
</dbReference>
<dbReference type="Pfam" id="PF26168">
    <property type="entry name" value="Glyco_transf_N"/>
    <property type="match status" value="1"/>
</dbReference>
<dbReference type="OrthoDB" id="5835829at2759"/>
<reference evidence="5" key="1">
    <citation type="submission" date="2022-11" db="EMBL/GenBank/DDBJ databases">
        <authorList>
            <person name="Hyden B.L."/>
            <person name="Feng K."/>
            <person name="Yates T."/>
            <person name="Jawdy S."/>
            <person name="Smart L.B."/>
            <person name="Muchero W."/>
        </authorList>
    </citation>
    <scope>NUCLEOTIDE SEQUENCE</scope>
    <source>
        <tissue evidence="5">Shoot tip</tissue>
    </source>
</reference>
<protein>
    <recommendedName>
        <fullName evidence="4">Glycosyltransferase N-terminal domain-containing protein</fullName>
    </recommendedName>
</protein>
<dbReference type="InterPro" id="IPR002213">
    <property type="entry name" value="UDP_glucos_trans"/>
</dbReference>
<dbReference type="CDD" id="cd03784">
    <property type="entry name" value="GT1_Gtf-like"/>
    <property type="match status" value="1"/>
</dbReference>
<evidence type="ECO:0000256" key="1">
    <source>
        <dbReference type="ARBA" id="ARBA00009995"/>
    </source>
</evidence>
<reference evidence="5" key="2">
    <citation type="journal article" date="2023" name="Int. J. Mol. Sci.">
        <title>De Novo Assembly and Annotation of 11 Diverse Shrub Willow (Salix) Genomes Reveals Novel Gene Organization in Sex-Linked Regions.</title>
        <authorList>
            <person name="Hyden B."/>
            <person name="Feng K."/>
            <person name="Yates T.B."/>
            <person name="Jawdy S."/>
            <person name="Cereghino C."/>
            <person name="Smart L.B."/>
            <person name="Muchero W."/>
        </authorList>
    </citation>
    <scope>NUCLEOTIDE SEQUENCE [LARGE SCALE GENOMIC DNA]</scope>
    <source>
        <tissue evidence="5">Shoot tip</tissue>
    </source>
</reference>
<dbReference type="SUPFAM" id="SSF53756">
    <property type="entry name" value="UDP-Glycosyltransferase/glycogen phosphorylase"/>
    <property type="match status" value="1"/>
</dbReference>
<keyword evidence="6" id="KW-1185">Reference proteome</keyword>
<dbReference type="Pfam" id="PF00201">
    <property type="entry name" value="UDPGT"/>
    <property type="match status" value="1"/>
</dbReference>
<dbReference type="Proteomes" id="UP001151529">
    <property type="component" value="Chromosome 12"/>
</dbReference>
<evidence type="ECO:0000256" key="3">
    <source>
        <dbReference type="ARBA" id="ARBA00022679"/>
    </source>
</evidence>
<dbReference type="AlphaFoldDB" id="A0A9Q0SDB7"/>
<gene>
    <name evidence="5" type="ORF">OIU85_014059</name>
</gene>
<evidence type="ECO:0000256" key="2">
    <source>
        <dbReference type="ARBA" id="ARBA00022676"/>
    </source>
</evidence>
<name>A0A9Q0SDB7_SALVM</name>
<accession>A0A9Q0SDB7</accession>
<evidence type="ECO:0000313" key="5">
    <source>
        <dbReference type="EMBL" id="KAJ6672780.1"/>
    </source>
</evidence>
<proteinExistence type="inferred from homology"/>
<dbReference type="GO" id="GO:0008194">
    <property type="term" value="F:UDP-glycosyltransferase activity"/>
    <property type="evidence" value="ECO:0007669"/>
    <property type="project" value="InterPro"/>
</dbReference>